<dbReference type="AlphaFoldDB" id="A0ABD0RKM1"/>
<protein>
    <recommendedName>
        <fullName evidence="3">DDE Tnp4 domain-containing protein</fullName>
    </recommendedName>
</protein>
<dbReference type="Pfam" id="PF13359">
    <property type="entry name" value="DDE_Tnp_4"/>
    <property type="match status" value="1"/>
</dbReference>
<accession>A0ABD0RKM1</accession>
<sequence length="304" mass="33829">MNCIQDLEAKLETALPTPVLFSRYCASDDQIRFYTKFPSERVFKIFWESIAPSASRLVYWSKAKRTSEGNSENSPSPPRSMPLIDQFLIYCMRVAVGMKEQVIADMFQVSVTTVSHVTITWANEFKKYCPGVRVILDCTEIAVAAPSSLSLQSETFSHYKNRTTLNGLIGVASNGLVTFFSPLYTGSISDKEITKISGILPLLEAGDEVMADKGFVIKDLLSGVGAKLVIPPFKRSAQFTKEDTEKTQAIARLRIVVERVIGLIKSNHIWDSPVPLTLMGTVSQIWHNCCVLVNFQGPLSFEED</sequence>
<dbReference type="PANTHER" id="PTHR23080:SF142">
    <property type="entry name" value="SI:CH211-69L10.4"/>
    <property type="match status" value="1"/>
</dbReference>
<evidence type="ECO:0000313" key="5">
    <source>
        <dbReference type="Proteomes" id="UP001529510"/>
    </source>
</evidence>
<comment type="cofactor">
    <cofactor evidence="1">
        <name>a divalent metal cation</name>
        <dbReference type="ChEBI" id="CHEBI:60240"/>
    </cofactor>
</comment>
<evidence type="ECO:0000313" key="4">
    <source>
        <dbReference type="EMBL" id="KAL0198876.1"/>
    </source>
</evidence>
<gene>
    <name evidence="4" type="ORF">M9458_007416</name>
</gene>
<evidence type="ECO:0000259" key="3">
    <source>
        <dbReference type="Pfam" id="PF13359"/>
    </source>
</evidence>
<keyword evidence="2" id="KW-0479">Metal-binding</keyword>
<keyword evidence="5" id="KW-1185">Reference proteome</keyword>
<evidence type="ECO:0000256" key="1">
    <source>
        <dbReference type="ARBA" id="ARBA00001968"/>
    </source>
</evidence>
<dbReference type="PANTHER" id="PTHR23080">
    <property type="entry name" value="THAP DOMAIN PROTEIN"/>
    <property type="match status" value="1"/>
</dbReference>
<dbReference type="InterPro" id="IPR027806">
    <property type="entry name" value="HARBI1_dom"/>
</dbReference>
<feature type="domain" description="DDE Tnp4" evidence="3">
    <location>
        <begin position="136"/>
        <end position="294"/>
    </location>
</feature>
<dbReference type="GO" id="GO:0046872">
    <property type="term" value="F:metal ion binding"/>
    <property type="evidence" value="ECO:0007669"/>
    <property type="project" value="UniProtKB-KW"/>
</dbReference>
<dbReference type="EMBL" id="JAMKFB020000003">
    <property type="protein sequence ID" value="KAL0198876.1"/>
    <property type="molecule type" value="Genomic_DNA"/>
</dbReference>
<comment type="caution">
    <text evidence="4">The sequence shown here is derived from an EMBL/GenBank/DDBJ whole genome shotgun (WGS) entry which is preliminary data.</text>
</comment>
<organism evidence="4 5">
    <name type="scientific">Cirrhinus mrigala</name>
    <name type="common">Mrigala</name>
    <dbReference type="NCBI Taxonomy" id="683832"/>
    <lineage>
        <taxon>Eukaryota</taxon>
        <taxon>Metazoa</taxon>
        <taxon>Chordata</taxon>
        <taxon>Craniata</taxon>
        <taxon>Vertebrata</taxon>
        <taxon>Euteleostomi</taxon>
        <taxon>Actinopterygii</taxon>
        <taxon>Neopterygii</taxon>
        <taxon>Teleostei</taxon>
        <taxon>Ostariophysi</taxon>
        <taxon>Cypriniformes</taxon>
        <taxon>Cyprinidae</taxon>
        <taxon>Labeoninae</taxon>
        <taxon>Labeonini</taxon>
        <taxon>Cirrhinus</taxon>
    </lineage>
</organism>
<reference evidence="4 5" key="1">
    <citation type="submission" date="2024-05" db="EMBL/GenBank/DDBJ databases">
        <title>Genome sequencing and assembly of Indian major carp, Cirrhinus mrigala (Hamilton, 1822).</title>
        <authorList>
            <person name="Mohindra V."/>
            <person name="Chowdhury L.M."/>
            <person name="Lal K."/>
            <person name="Jena J.K."/>
        </authorList>
    </citation>
    <scope>NUCLEOTIDE SEQUENCE [LARGE SCALE GENOMIC DNA]</scope>
    <source>
        <strain evidence="4">CM1030</strain>
        <tissue evidence="4">Blood</tissue>
    </source>
</reference>
<dbReference type="Proteomes" id="UP001529510">
    <property type="component" value="Unassembled WGS sequence"/>
</dbReference>
<proteinExistence type="predicted"/>
<name>A0ABD0RKM1_CIRMR</name>
<evidence type="ECO:0000256" key="2">
    <source>
        <dbReference type="ARBA" id="ARBA00022723"/>
    </source>
</evidence>